<dbReference type="InterPro" id="IPR036737">
    <property type="entry name" value="OmpA-like_sf"/>
</dbReference>
<sequence>MRAPHRVTSGTAVAALLLATPLATGTAVADVAGDPDDVSAGTLEGSVTEVSPETHIIGISPDEYIEELELEDVEGDTTTVTISADVLFEFDEATLSDDAAETLSDTAERLSGVSGTVEVVGHSDGVGEESYNQELSEDRADAVKGALEDELGSDAPDIEASGKGSTEPVAEETNSEGEDDPGARARNRRVEISFEGE</sequence>
<keyword evidence="3" id="KW-0998">Cell outer membrane</keyword>
<keyword evidence="6" id="KW-0732">Signal</keyword>
<feature type="compositionally biased region" description="Basic and acidic residues" evidence="5">
    <location>
        <begin position="188"/>
        <end position="197"/>
    </location>
</feature>
<evidence type="ECO:0000259" key="7">
    <source>
        <dbReference type="PROSITE" id="PS51123"/>
    </source>
</evidence>
<dbReference type="CDD" id="cd07185">
    <property type="entry name" value="OmpA_C-like"/>
    <property type="match status" value="1"/>
</dbReference>
<evidence type="ECO:0000313" key="8">
    <source>
        <dbReference type="EMBL" id="RNL86778.1"/>
    </source>
</evidence>
<feature type="region of interest" description="Disordered" evidence="5">
    <location>
        <begin position="119"/>
        <end position="138"/>
    </location>
</feature>
<dbReference type="Gene3D" id="3.30.1330.60">
    <property type="entry name" value="OmpA-like domain"/>
    <property type="match status" value="1"/>
</dbReference>
<evidence type="ECO:0000256" key="3">
    <source>
        <dbReference type="ARBA" id="ARBA00023237"/>
    </source>
</evidence>
<evidence type="ECO:0000256" key="2">
    <source>
        <dbReference type="ARBA" id="ARBA00023136"/>
    </source>
</evidence>
<keyword evidence="2 4" id="KW-0472">Membrane</keyword>
<feature type="signal peptide" evidence="6">
    <location>
        <begin position="1"/>
        <end position="29"/>
    </location>
</feature>
<dbReference type="Proteomes" id="UP000269198">
    <property type="component" value="Unassembled WGS sequence"/>
</dbReference>
<protein>
    <submittedName>
        <fullName evidence="8">OmpA family protein</fullName>
    </submittedName>
</protein>
<name>A0A3N0EFY7_9ACTN</name>
<proteinExistence type="predicted"/>
<organism evidence="8 9">
    <name type="scientific">Halostreptopolyspora alba</name>
    <dbReference type="NCBI Taxonomy" id="2487137"/>
    <lineage>
        <taxon>Bacteria</taxon>
        <taxon>Bacillati</taxon>
        <taxon>Actinomycetota</taxon>
        <taxon>Actinomycetes</taxon>
        <taxon>Streptosporangiales</taxon>
        <taxon>Nocardiopsidaceae</taxon>
        <taxon>Halostreptopolyspora</taxon>
    </lineage>
</organism>
<feature type="chain" id="PRO_5018323448" evidence="6">
    <location>
        <begin position="30"/>
        <end position="197"/>
    </location>
</feature>
<keyword evidence="9" id="KW-1185">Reference proteome</keyword>
<dbReference type="PROSITE" id="PS51123">
    <property type="entry name" value="OMPA_2"/>
    <property type="match status" value="1"/>
</dbReference>
<dbReference type="PANTHER" id="PTHR30329">
    <property type="entry name" value="STATOR ELEMENT OF FLAGELLAR MOTOR COMPLEX"/>
    <property type="match status" value="1"/>
</dbReference>
<dbReference type="InterPro" id="IPR006665">
    <property type="entry name" value="OmpA-like"/>
</dbReference>
<dbReference type="Pfam" id="PF00691">
    <property type="entry name" value="OmpA"/>
    <property type="match status" value="1"/>
</dbReference>
<dbReference type="SUPFAM" id="SSF103088">
    <property type="entry name" value="OmpA-like"/>
    <property type="match status" value="1"/>
</dbReference>
<dbReference type="OrthoDB" id="5166631at2"/>
<evidence type="ECO:0000256" key="6">
    <source>
        <dbReference type="SAM" id="SignalP"/>
    </source>
</evidence>
<dbReference type="PANTHER" id="PTHR30329:SF21">
    <property type="entry name" value="LIPOPROTEIN YIAD-RELATED"/>
    <property type="match status" value="1"/>
</dbReference>
<reference evidence="8 9" key="1">
    <citation type="submission" date="2018-11" db="EMBL/GenBank/DDBJ databases">
        <title>The genome draft of YIM 96095.</title>
        <authorList>
            <person name="Tang S.-K."/>
            <person name="Chunyu W.-X."/>
            <person name="Feng Y.-Z."/>
        </authorList>
    </citation>
    <scope>NUCLEOTIDE SEQUENCE [LARGE SCALE GENOMIC DNA]</scope>
    <source>
        <strain evidence="8 9">YIM 96095</strain>
    </source>
</reference>
<feature type="domain" description="OmpA-like" evidence="7">
    <location>
        <begin position="75"/>
        <end position="197"/>
    </location>
</feature>
<accession>A0A3N0EFY7</accession>
<evidence type="ECO:0000256" key="5">
    <source>
        <dbReference type="SAM" id="MobiDB-lite"/>
    </source>
</evidence>
<gene>
    <name evidence="8" type="ORF">EFW17_02510</name>
</gene>
<dbReference type="RefSeq" id="WP_123199607.1">
    <property type="nucleotide sequence ID" value="NZ_RJMB01000002.1"/>
</dbReference>
<comment type="caution">
    <text evidence="8">The sequence shown here is derived from an EMBL/GenBank/DDBJ whole genome shotgun (WGS) entry which is preliminary data.</text>
</comment>
<dbReference type="AlphaFoldDB" id="A0A3N0EFY7"/>
<evidence type="ECO:0000313" key="9">
    <source>
        <dbReference type="Proteomes" id="UP000269198"/>
    </source>
</evidence>
<feature type="region of interest" description="Disordered" evidence="5">
    <location>
        <begin position="143"/>
        <end position="197"/>
    </location>
</feature>
<feature type="compositionally biased region" description="Acidic residues" evidence="5">
    <location>
        <begin position="169"/>
        <end position="180"/>
    </location>
</feature>
<dbReference type="InterPro" id="IPR006664">
    <property type="entry name" value="OMP_bac"/>
</dbReference>
<evidence type="ECO:0000256" key="1">
    <source>
        <dbReference type="ARBA" id="ARBA00004442"/>
    </source>
</evidence>
<dbReference type="InterPro" id="IPR050330">
    <property type="entry name" value="Bact_OuterMem_StrucFunc"/>
</dbReference>
<dbReference type="EMBL" id="RJMB01000002">
    <property type="protein sequence ID" value="RNL86778.1"/>
    <property type="molecule type" value="Genomic_DNA"/>
</dbReference>
<dbReference type="PRINTS" id="PR01021">
    <property type="entry name" value="OMPADOMAIN"/>
</dbReference>
<comment type="subcellular location">
    <subcellularLocation>
        <location evidence="1">Cell outer membrane</location>
    </subcellularLocation>
</comment>
<evidence type="ECO:0000256" key="4">
    <source>
        <dbReference type="PROSITE-ProRule" id="PRU00473"/>
    </source>
</evidence>
<dbReference type="GO" id="GO:0009279">
    <property type="term" value="C:cell outer membrane"/>
    <property type="evidence" value="ECO:0007669"/>
    <property type="project" value="UniProtKB-SubCell"/>
</dbReference>